<dbReference type="InterPro" id="IPR000740">
    <property type="entry name" value="GrpE"/>
</dbReference>
<dbReference type="EMBL" id="CP078093">
    <property type="protein sequence ID" value="QXM06205.1"/>
    <property type="molecule type" value="Genomic_DNA"/>
</dbReference>
<keyword evidence="1" id="KW-0143">Chaperone</keyword>
<proteinExistence type="inferred from homology"/>
<evidence type="ECO:0000313" key="4">
    <source>
        <dbReference type="Proteomes" id="UP000886818"/>
    </source>
</evidence>
<evidence type="ECO:0000256" key="1">
    <source>
        <dbReference type="HAMAP-Rule" id="MF_01151"/>
    </source>
</evidence>
<keyword evidence="4" id="KW-1185">Reference proteome</keyword>
<keyword evidence="1" id="KW-0963">Cytoplasm</keyword>
<comment type="subunit">
    <text evidence="1">Homodimer.</text>
</comment>
<comment type="subcellular location">
    <subcellularLocation>
        <location evidence="1">Cytoplasm</location>
    </subcellularLocation>
</comment>
<dbReference type="Pfam" id="PF01025">
    <property type="entry name" value="GrpE"/>
    <property type="match status" value="1"/>
</dbReference>
<dbReference type="PANTHER" id="PTHR21237">
    <property type="entry name" value="GRPE PROTEIN"/>
    <property type="match status" value="1"/>
</dbReference>
<sequence>MEGNTYKEEQNDEKVDNKNDEAVNSSLDAEKEVQMDEASVDIKKLQEEKEELNSKYLRMTADFQNYKKRVEKEKSEIYQLANEKLILDLLPIVDNFERAVKSYKDEGKDESFTQGIEMILQQLLDVFKKNGVEEIEALGKEFDPNFHHAVMQEESDEYESNTVIDVFQKGYILNGKTIRPSMVKVVK</sequence>
<organism evidence="3 4">
    <name type="scientific">Crassaminicella indica</name>
    <dbReference type="NCBI Taxonomy" id="2855394"/>
    <lineage>
        <taxon>Bacteria</taxon>
        <taxon>Bacillati</taxon>
        <taxon>Bacillota</taxon>
        <taxon>Clostridia</taxon>
        <taxon>Eubacteriales</taxon>
        <taxon>Clostridiaceae</taxon>
        <taxon>Crassaminicella</taxon>
    </lineage>
</organism>
<dbReference type="RefSeq" id="WP_218282901.1">
    <property type="nucleotide sequence ID" value="NZ_CP078093.1"/>
</dbReference>
<evidence type="ECO:0000256" key="2">
    <source>
        <dbReference type="SAM" id="MobiDB-lite"/>
    </source>
</evidence>
<reference evidence="3" key="1">
    <citation type="submission" date="2021-07" db="EMBL/GenBank/DDBJ databases">
        <title>Complete genome sequence of Crassaminicella sp. 143-21, isolated from a deep-sea hydrothermal vent.</title>
        <authorList>
            <person name="Li X."/>
        </authorList>
    </citation>
    <scope>NUCLEOTIDE SEQUENCE</scope>
    <source>
        <strain evidence="3">143-21</strain>
    </source>
</reference>
<gene>
    <name evidence="1 3" type="primary">grpE</name>
    <name evidence="3" type="ORF">KVH43_12800</name>
</gene>
<dbReference type="PROSITE" id="PS01071">
    <property type="entry name" value="GRPE"/>
    <property type="match status" value="1"/>
</dbReference>
<evidence type="ECO:0000313" key="3">
    <source>
        <dbReference type="EMBL" id="QXM06205.1"/>
    </source>
</evidence>
<dbReference type="NCBIfam" id="NF010738">
    <property type="entry name" value="PRK14140.1"/>
    <property type="match status" value="1"/>
</dbReference>
<keyword evidence="1" id="KW-0346">Stress response</keyword>
<accession>A0ABX8REN7</accession>
<dbReference type="PANTHER" id="PTHR21237:SF23">
    <property type="entry name" value="GRPE PROTEIN HOMOLOG, MITOCHONDRIAL"/>
    <property type="match status" value="1"/>
</dbReference>
<protein>
    <recommendedName>
        <fullName evidence="1">Protein GrpE</fullName>
    </recommendedName>
    <alternativeName>
        <fullName evidence="1">HSP-70 cofactor</fullName>
    </alternativeName>
</protein>
<comment type="function">
    <text evidence="1">Participates actively in the response to hyperosmotic and heat shock by preventing the aggregation of stress-denatured proteins, in association with DnaK and GrpE. It is the nucleotide exchange factor for DnaK and may function as a thermosensor. Unfolded proteins bind initially to DnaJ; upon interaction with the DnaJ-bound protein, DnaK hydrolyzes its bound ATP, resulting in the formation of a stable complex. GrpE releases ADP from DnaK; ATP binding to DnaK triggers the release of the substrate protein, thus completing the reaction cycle. Several rounds of ATP-dependent interactions between DnaJ, DnaK and GrpE are required for fully efficient folding.</text>
</comment>
<name>A0ABX8REN7_9CLOT</name>
<feature type="compositionally biased region" description="Basic and acidic residues" evidence="2">
    <location>
        <begin position="1"/>
        <end position="21"/>
    </location>
</feature>
<dbReference type="Proteomes" id="UP000886818">
    <property type="component" value="Chromosome"/>
</dbReference>
<comment type="similarity">
    <text evidence="1">Belongs to the GrpE family.</text>
</comment>
<dbReference type="CDD" id="cd00446">
    <property type="entry name" value="GrpE"/>
    <property type="match status" value="1"/>
</dbReference>
<dbReference type="HAMAP" id="MF_01151">
    <property type="entry name" value="GrpE"/>
    <property type="match status" value="1"/>
</dbReference>
<feature type="region of interest" description="Disordered" evidence="2">
    <location>
        <begin position="1"/>
        <end position="35"/>
    </location>
</feature>